<feature type="region of interest" description="Disordered" evidence="1">
    <location>
        <begin position="59"/>
        <end position="103"/>
    </location>
</feature>
<name>A0A067PLJ4_9AGAM</name>
<sequence>MIMKIMALSIFFCPFCMAFGRTSHSPSVSSSTRVPMTVSPSEVTISPSHIPTATTHCPDTTPCGNPAPTIPPPTATPSTTSTTAVPPTPPSLTTISSTPPSSAFPTNSSYSYATTTSPHYTGTTSNPAPPNSTLTVFATGGVFSGGAFVLEVPTWRTFIWVGIGLMIMKGLV</sequence>
<proteinExistence type="predicted"/>
<gene>
    <name evidence="3" type="ORF">JAAARDRAFT_402057</name>
</gene>
<keyword evidence="2" id="KW-0732">Signal</keyword>
<feature type="compositionally biased region" description="Low complexity" evidence="1">
    <location>
        <begin position="76"/>
        <end position="103"/>
    </location>
</feature>
<accession>A0A067PLJ4</accession>
<feature type="chain" id="PRO_5001643263" evidence="2">
    <location>
        <begin position="19"/>
        <end position="172"/>
    </location>
</feature>
<evidence type="ECO:0000313" key="3">
    <source>
        <dbReference type="EMBL" id="KDQ54705.1"/>
    </source>
</evidence>
<reference evidence="4" key="1">
    <citation type="journal article" date="2014" name="Proc. Natl. Acad. Sci. U.S.A.">
        <title>Extensive sampling of basidiomycete genomes demonstrates inadequacy of the white-rot/brown-rot paradigm for wood decay fungi.</title>
        <authorList>
            <person name="Riley R."/>
            <person name="Salamov A.A."/>
            <person name="Brown D.W."/>
            <person name="Nagy L.G."/>
            <person name="Floudas D."/>
            <person name="Held B.W."/>
            <person name="Levasseur A."/>
            <person name="Lombard V."/>
            <person name="Morin E."/>
            <person name="Otillar R."/>
            <person name="Lindquist E.A."/>
            <person name="Sun H."/>
            <person name="LaButti K.M."/>
            <person name="Schmutz J."/>
            <person name="Jabbour D."/>
            <person name="Luo H."/>
            <person name="Baker S.E."/>
            <person name="Pisabarro A.G."/>
            <person name="Walton J.D."/>
            <person name="Blanchette R.A."/>
            <person name="Henrissat B."/>
            <person name="Martin F."/>
            <person name="Cullen D."/>
            <person name="Hibbett D.S."/>
            <person name="Grigoriev I.V."/>
        </authorList>
    </citation>
    <scope>NUCLEOTIDE SEQUENCE [LARGE SCALE GENOMIC DNA]</scope>
    <source>
        <strain evidence="4">MUCL 33604</strain>
    </source>
</reference>
<keyword evidence="4" id="KW-1185">Reference proteome</keyword>
<dbReference type="AlphaFoldDB" id="A0A067PLJ4"/>
<dbReference type="Proteomes" id="UP000027265">
    <property type="component" value="Unassembled WGS sequence"/>
</dbReference>
<evidence type="ECO:0000256" key="1">
    <source>
        <dbReference type="SAM" id="MobiDB-lite"/>
    </source>
</evidence>
<evidence type="ECO:0000313" key="4">
    <source>
        <dbReference type="Proteomes" id="UP000027265"/>
    </source>
</evidence>
<dbReference type="EMBL" id="KL197728">
    <property type="protein sequence ID" value="KDQ54705.1"/>
    <property type="molecule type" value="Genomic_DNA"/>
</dbReference>
<dbReference type="InParanoid" id="A0A067PLJ4"/>
<protein>
    <submittedName>
        <fullName evidence="3">Uncharacterized protein</fullName>
    </submittedName>
</protein>
<organism evidence="3 4">
    <name type="scientific">Jaapia argillacea MUCL 33604</name>
    <dbReference type="NCBI Taxonomy" id="933084"/>
    <lineage>
        <taxon>Eukaryota</taxon>
        <taxon>Fungi</taxon>
        <taxon>Dikarya</taxon>
        <taxon>Basidiomycota</taxon>
        <taxon>Agaricomycotina</taxon>
        <taxon>Agaricomycetes</taxon>
        <taxon>Agaricomycetidae</taxon>
        <taxon>Jaapiales</taxon>
        <taxon>Jaapiaceae</taxon>
        <taxon>Jaapia</taxon>
    </lineage>
</organism>
<feature type="signal peptide" evidence="2">
    <location>
        <begin position="1"/>
        <end position="18"/>
    </location>
</feature>
<evidence type="ECO:0000256" key="2">
    <source>
        <dbReference type="SAM" id="SignalP"/>
    </source>
</evidence>
<dbReference type="HOGENOM" id="CLU_1555475_0_0_1"/>